<evidence type="ECO:0000256" key="1">
    <source>
        <dbReference type="SAM" id="MobiDB-lite"/>
    </source>
</evidence>
<organism evidence="2 4">
    <name type="scientific">Bradyrhizobium elkanii</name>
    <dbReference type="NCBI Taxonomy" id="29448"/>
    <lineage>
        <taxon>Bacteria</taxon>
        <taxon>Pseudomonadati</taxon>
        <taxon>Pseudomonadota</taxon>
        <taxon>Alphaproteobacteria</taxon>
        <taxon>Hyphomicrobiales</taxon>
        <taxon>Nitrobacteraceae</taxon>
        <taxon>Bradyrhizobium</taxon>
    </lineage>
</organism>
<dbReference type="AlphaFoldDB" id="A0A8I2C6I2"/>
<sequence length="114" mass="12171">MDESKPAIPSSQFPLWSASSRTSADIDPAAARSDERVAGRRQDCSGPTPPGGNDCSDESLVAVYHRNGEEVRQGFLIALRAMGIAGFDQLPEPAEPLESDSVTVFDQITHGEAK</sequence>
<keyword evidence="5" id="KW-1185">Reference proteome</keyword>
<comment type="caution">
    <text evidence="2">The sequence shown here is derived from an EMBL/GenBank/DDBJ whole genome shotgun (WGS) entry which is preliminary data.</text>
</comment>
<reference evidence="3 5" key="2">
    <citation type="submission" date="2024-07" db="EMBL/GenBank/DDBJ databases">
        <title>Genomic Encyclopedia of Type Strains, Phase V (KMG-V): Genome sequencing to study the core and pangenomes of soil and plant-associated prokaryotes.</title>
        <authorList>
            <person name="Whitman W."/>
        </authorList>
    </citation>
    <scope>NUCLEOTIDE SEQUENCE [LARGE SCALE GENOMIC DNA]</scope>
    <source>
        <strain evidence="3 5">USDA 415</strain>
    </source>
</reference>
<protein>
    <submittedName>
        <fullName evidence="2">Uncharacterized protein</fullName>
    </submittedName>
</protein>
<reference evidence="2" key="1">
    <citation type="submission" date="2021-02" db="EMBL/GenBank/DDBJ databases">
        <title>Genomic Encyclopedia of Type Strains, Phase IV (KMG-V): Genome sequencing to study the core and pangenomes of soil and plant-associated prokaryotes.</title>
        <authorList>
            <person name="Whitman W."/>
        </authorList>
    </citation>
    <scope>NUCLEOTIDE SEQUENCE</scope>
    <source>
        <strain evidence="2">USDA 406</strain>
    </source>
</reference>
<dbReference type="Proteomes" id="UP000673383">
    <property type="component" value="Unassembled WGS sequence"/>
</dbReference>
<dbReference type="EMBL" id="JBGBZA010000002">
    <property type="protein sequence ID" value="MEY9318243.1"/>
    <property type="molecule type" value="Genomic_DNA"/>
</dbReference>
<dbReference type="EMBL" id="JAFICZ010000001">
    <property type="protein sequence ID" value="MBP1296183.1"/>
    <property type="molecule type" value="Genomic_DNA"/>
</dbReference>
<evidence type="ECO:0000313" key="4">
    <source>
        <dbReference type="Proteomes" id="UP000673383"/>
    </source>
</evidence>
<feature type="compositionally biased region" description="Basic and acidic residues" evidence="1">
    <location>
        <begin position="32"/>
        <end position="43"/>
    </location>
</feature>
<name>A0A8I2C6I2_BRAEL</name>
<evidence type="ECO:0000313" key="2">
    <source>
        <dbReference type="EMBL" id="MBP1296183.1"/>
    </source>
</evidence>
<accession>A0A8I2C6I2</accession>
<evidence type="ECO:0000313" key="3">
    <source>
        <dbReference type="EMBL" id="MEY9318243.1"/>
    </source>
</evidence>
<evidence type="ECO:0000313" key="5">
    <source>
        <dbReference type="Proteomes" id="UP001565471"/>
    </source>
</evidence>
<feature type="compositionally biased region" description="Polar residues" evidence="1">
    <location>
        <begin position="9"/>
        <end position="23"/>
    </location>
</feature>
<gene>
    <name evidence="3" type="ORF">ABIF29_005042</name>
    <name evidence="2" type="ORF">JOH49_005936</name>
</gene>
<feature type="region of interest" description="Disordered" evidence="1">
    <location>
        <begin position="1"/>
        <end position="56"/>
    </location>
</feature>
<proteinExistence type="predicted"/>
<dbReference type="RefSeq" id="WP_162136778.1">
    <property type="nucleotide sequence ID" value="NZ_CP126026.1"/>
</dbReference>
<dbReference type="Proteomes" id="UP001565471">
    <property type="component" value="Unassembled WGS sequence"/>
</dbReference>